<dbReference type="RefSeq" id="XP_009061108.1">
    <property type="nucleotide sequence ID" value="XM_009062860.1"/>
</dbReference>
<feature type="non-terminal residue" evidence="2">
    <location>
        <position position="1"/>
    </location>
</feature>
<dbReference type="GeneID" id="20251597"/>
<dbReference type="KEGG" id="lgi:LOTGIDRAFT_60223"/>
<dbReference type="CTD" id="20251565"/>
<protein>
    <recommendedName>
        <fullName evidence="4">J domain-containing protein</fullName>
    </recommendedName>
</protein>
<dbReference type="OrthoDB" id="6160218at2759"/>
<name>V3ZUQ0_LOTGI</name>
<proteinExistence type="predicted"/>
<sequence length="69" mass="8090">SILKEIRQLLNKAWKLPEADRKRVIKRLLLKWHPDKNPNNVKLATEITQKIFNYVDHLKKGGSLDADDD</sequence>
<dbReference type="GeneID" id="20251565"/>
<evidence type="ECO:0008006" key="4">
    <source>
        <dbReference type="Google" id="ProtNLM"/>
    </source>
</evidence>
<feature type="non-terminal residue" evidence="2">
    <location>
        <position position="69"/>
    </location>
</feature>
<dbReference type="PANTHER" id="PTHR46919">
    <property type="entry name" value="ZINC FINGER, C3HC4 TYPE (RING FINGER) FAMILY PROTEIN"/>
    <property type="match status" value="1"/>
</dbReference>
<dbReference type="SUPFAM" id="SSF46565">
    <property type="entry name" value="Chaperone J-domain"/>
    <property type="match status" value="1"/>
</dbReference>
<dbReference type="Proteomes" id="UP000030746">
    <property type="component" value="Unassembled WGS sequence"/>
</dbReference>
<dbReference type="EMBL" id="KB204116">
    <property type="protein sequence ID" value="ESO81888.1"/>
    <property type="molecule type" value="Genomic_DNA"/>
</dbReference>
<reference evidence="2 3" key="1">
    <citation type="journal article" date="2013" name="Nature">
        <title>Insights into bilaterian evolution from three spiralian genomes.</title>
        <authorList>
            <person name="Simakov O."/>
            <person name="Marletaz F."/>
            <person name="Cho S.J."/>
            <person name="Edsinger-Gonzales E."/>
            <person name="Havlak P."/>
            <person name="Hellsten U."/>
            <person name="Kuo D.H."/>
            <person name="Larsson T."/>
            <person name="Lv J."/>
            <person name="Arendt D."/>
            <person name="Savage R."/>
            <person name="Osoegawa K."/>
            <person name="de Jong P."/>
            <person name="Grimwood J."/>
            <person name="Chapman J.A."/>
            <person name="Shapiro H."/>
            <person name="Aerts A."/>
            <person name="Otillar R.P."/>
            <person name="Terry A.Y."/>
            <person name="Boore J.L."/>
            <person name="Grigoriev I.V."/>
            <person name="Lindberg D.R."/>
            <person name="Seaver E.C."/>
            <person name="Weisblat D.A."/>
            <person name="Putnam N.H."/>
            <person name="Rokhsar D.S."/>
        </authorList>
    </citation>
    <scope>NUCLEOTIDE SEQUENCE [LARGE SCALE GENOMIC DNA]</scope>
</reference>
<dbReference type="KEGG" id="lgi:LOTGIDRAFT_60656"/>
<evidence type="ECO:0000313" key="2">
    <source>
        <dbReference type="EMBL" id="ESO88087.1"/>
    </source>
</evidence>
<evidence type="ECO:0000313" key="1">
    <source>
        <dbReference type="EMBL" id="ESO81888.1"/>
    </source>
</evidence>
<keyword evidence="3" id="KW-1185">Reference proteome</keyword>
<dbReference type="CTD" id="20251597"/>
<dbReference type="PANTHER" id="PTHR46919:SF2">
    <property type="entry name" value="SACSIN"/>
    <property type="match status" value="1"/>
</dbReference>
<dbReference type="RefSeq" id="XP_009067424.1">
    <property type="nucleotide sequence ID" value="XM_009069176.1"/>
</dbReference>
<gene>
    <name evidence="2" type="ORF">LOTGIDRAFT_60223</name>
    <name evidence="1" type="ORF">LOTGIDRAFT_60656</name>
</gene>
<evidence type="ECO:0000313" key="3">
    <source>
        <dbReference type="Proteomes" id="UP000030746"/>
    </source>
</evidence>
<dbReference type="STRING" id="225164.V3ZUQ0"/>
<dbReference type="AlphaFoldDB" id="V3ZUQ0"/>
<accession>V3ZUQ0</accession>
<dbReference type="EMBL" id="KB202752">
    <property type="protein sequence ID" value="ESO88087.1"/>
    <property type="molecule type" value="Genomic_DNA"/>
</dbReference>
<dbReference type="Gene3D" id="1.10.287.110">
    <property type="entry name" value="DnaJ domain"/>
    <property type="match status" value="1"/>
</dbReference>
<organism evidence="2 3">
    <name type="scientific">Lottia gigantea</name>
    <name type="common">Giant owl limpet</name>
    <dbReference type="NCBI Taxonomy" id="225164"/>
    <lineage>
        <taxon>Eukaryota</taxon>
        <taxon>Metazoa</taxon>
        <taxon>Spiralia</taxon>
        <taxon>Lophotrochozoa</taxon>
        <taxon>Mollusca</taxon>
        <taxon>Gastropoda</taxon>
        <taxon>Patellogastropoda</taxon>
        <taxon>Lottioidea</taxon>
        <taxon>Lottiidae</taxon>
        <taxon>Lottia</taxon>
    </lineage>
</organism>
<dbReference type="HOGENOM" id="CLU_3002485_0_0_1"/>
<dbReference type="InterPro" id="IPR036869">
    <property type="entry name" value="J_dom_sf"/>
</dbReference>